<dbReference type="Proteomes" id="UP000064189">
    <property type="component" value="Unassembled WGS sequence"/>
</dbReference>
<dbReference type="RefSeq" id="WP_061142073.1">
    <property type="nucleotide sequence ID" value="NZ_LNNH01000017.1"/>
</dbReference>
<evidence type="ECO:0000259" key="1">
    <source>
        <dbReference type="Pfam" id="PF06983"/>
    </source>
</evidence>
<gene>
    <name evidence="2" type="ORF">AS888_18970</name>
</gene>
<dbReference type="CDD" id="cd06588">
    <property type="entry name" value="PhnB_like"/>
    <property type="match status" value="1"/>
</dbReference>
<dbReference type="SUPFAM" id="SSF54593">
    <property type="entry name" value="Glyoxalase/Bleomycin resistance protein/Dihydroxybiphenyl dioxygenase"/>
    <property type="match status" value="1"/>
</dbReference>
<reference evidence="2 3" key="1">
    <citation type="submission" date="2015-11" db="EMBL/GenBank/DDBJ databases">
        <title>Genome Sequence of Bacillus simplex strain VanAntwerpen2.</title>
        <authorList>
            <person name="Couger M.B."/>
        </authorList>
    </citation>
    <scope>NUCLEOTIDE SEQUENCE [LARGE SCALE GENOMIC DNA]</scope>
    <source>
        <strain evidence="2 3">VanAntwerpen02</strain>
    </source>
</reference>
<dbReference type="InterPro" id="IPR029068">
    <property type="entry name" value="Glyas_Bleomycin-R_OHBP_Dase"/>
</dbReference>
<dbReference type="AlphaFoldDB" id="A0A120GPX7"/>
<evidence type="ECO:0000313" key="3">
    <source>
        <dbReference type="Proteomes" id="UP000064189"/>
    </source>
</evidence>
<dbReference type="PANTHER" id="PTHR33990">
    <property type="entry name" value="PROTEIN YJDN-RELATED"/>
    <property type="match status" value="1"/>
</dbReference>
<dbReference type="EMBL" id="LNNH01000017">
    <property type="protein sequence ID" value="KWW20447.1"/>
    <property type="molecule type" value="Genomic_DNA"/>
</dbReference>
<accession>A0A120GPX7</accession>
<dbReference type="InterPro" id="IPR028973">
    <property type="entry name" value="PhnB-like"/>
</dbReference>
<feature type="domain" description="PhnB-like" evidence="1">
    <location>
        <begin position="4"/>
        <end position="131"/>
    </location>
</feature>
<dbReference type="PANTHER" id="PTHR33990:SF1">
    <property type="entry name" value="PROTEIN YJDN"/>
    <property type="match status" value="1"/>
</dbReference>
<organism evidence="2 3">
    <name type="scientific">Peribacillus simplex</name>
    <dbReference type="NCBI Taxonomy" id="1478"/>
    <lineage>
        <taxon>Bacteria</taxon>
        <taxon>Bacillati</taxon>
        <taxon>Bacillota</taxon>
        <taxon>Bacilli</taxon>
        <taxon>Bacillales</taxon>
        <taxon>Bacillaceae</taxon>
        <taxon>Peribacillus</taxon>
    </lineage>
</organism>
<dbReference type="Gene3D" id="3.10.180.10">
    <property type="entry name" value="2,3-Dihydroxybiphenyl 1,2-Dioxygenase, domain 1"/>
    <property type="match status" value="1"/>
</dbReference>
<comment type="caution">
    <text evidence="2">The sequence shown here is derived from an EMBL/GenBank/DDBJ whole genome shotgun (WGS) entry which is preliminary data.</text>
</comment>
<name>A0A120GPX7_9BACI</name>
<keyword evidence="3" id="KW-1185">Reference proteome</keyword>
<dbReference type="Pfam" id="PF06983">
    <property type="entry name" value="3-dmu-9_3-mt"/>
    <property type="match status" value="1"/>
</dbReference>
<sequence>MKHQVTPYLMFDGQAKEALAFYEDIFQAEIADLQTYGEADFPTPEEADDLVLHAKIKKGHLLIMVSDTFPGNPLAAGNNVSLVLECESEAEIRSLYDSLCAKGSSLMELQDTFWGAKYGKVRDRFGVQWDLNLTK</sequence>
<evidence type="ECO:0000313" key="2">
    <source>
        <dbReference type="EMBL" id="KWW20447.1"/>
    </source>
</evidence>
<protein>
    <submittedName>
        <fullName evidence="2">Glyoxalase</fullName>
    </submittedName>
</protein>
<proteinExistence type="predicted"/>